<gene>
    <name evidence="1" type="ORF">BN9_135090</name>
</gene>
<dbReference type="InterPro" id="IPR029052">
    <property type="entry name" value="Metallo-depent_PP-like"/>
</dbReference>
<dbReference type="InParanoid" id="A0A024FX93"/>
<evidence type="ECO:0000313" key="2">
    <source>
        <dbReference type="Proteomes" id="UP000053237"/>
    </source>
</evidence>
<name>A0A024FX93_9STRA</name>
<reference evidence="1 2" key="1">
    <citation type="submission" date="2012-05" db="EMBL/GenBank/DDBJ databases">
        <title>Recombination and specialization in a pathogen metapopulation.</title>
        <authorList>
            <person name="Gardiner A."/>
            <person name="Kemen E."/>
            <person name="Schultz-Larsen T."/>
            <person name="MacLean D."/>
            <person name="Van Oosterhout C."/>
            <person name="Jones J.D.G."/>
        </authorList>
    </citation>
    <scope>NUCLEOTIDE SEQUENCE [LARGE SCALE GENOMIC DNA]</scope>
    <source>
        <strain evidence="1 2">Ac Nc2</strain>
    </source>
</reference>
<keyword evidence="2" id="KW-1185">Reference proteome</keyword>
<comment type="caution">
    <text evidence="1">The sequence shown here is derived from an EMBL/GenBank/DDBJ whole genome shotgun (WGS) entry which is preliminary data.</text>
</comment>
<dbReference type="AlphaFoldDB" id="A0A024FX93"/>
<dbReference type="EMBL" id="CAIX01002268">
    <property type="protein sequence ID" value="CCI11803.1"/>
    <property type="molecule type" value="Genomic_DNA"/>
</dbReference>
<evidence type="ECO:0008006" key="3">
    <source>
        <dbReference type="Google" id="ProtNLM"/>
    </source>
</evidence>
<evidence type="ECO:0000313" key="1">
    <source>
        <dbReference type="EMBL" id="CCI11803.1"/>
    </source>
</evidence>
<dbReference type="Proteomes" id="UP000053237">
    <property type="component" value="Unassembled WGS sequence"/>
</dbReference>
<sequence>MHMDVEKQKRWLNLFKECGITLSLNGHDHTMAYHKYEYTTYLTSGNGGGIKARALSRGTKNSENAFLWQQEEEKLSYGFLALSFTKKEITAQFVVVDAGPNEAYKVIHTVNIPRVAHDAPFSSKNVSNLQTS</sequence>
<accession>A0A024FX93</accession>
<dbReference type="Gene3D" id="3.60.21.10">
    <property type="match status" value="1"/>
</dbReference>
<protein>
    <recommendedName>
        <fullName evidence="3">Calcineurin-like phosphoesterase domain-containing protein</fullName>
    </recommendedName>
</protein>
<organism evidence="1 2">
    <name type="scientific">Albugo candida</name>
    <dbReference type="NCBI Taxonomy" id="65357"/>
    <lineage>
        <taxon>Eukaryota</taxon>
        <taxon>Sar</taxon>
        <taxon>Stramenopiles</taxon>
        <taxon>Oomycota</taxon>
        <taxon>Peronosporomycetes</taxon>
        <taxon>Albuginales</taxon>
        <taxon>Albuginaceae</taxon>
        <taxon>Albugo</taxon>
    </lineage>
</organism>
<dbReference type="SUPFAM" id="SSF56300">
    <property type="entry name" value="Metallo-dependent phosphatases"/>
    <property type="match status" value="1"/>
</dbReference>
<proteinExistence type="predicted"/>